<dbReference type="KEGG" id="aum:AURMO_00070"/>
<proteinExistence type="predicted"/>
<sequence>MQENSAEVEIGDDALEIAAGGVIKPVNTTIPTTYKEPH</sequence>
<evidence type="ECO:0000313" key="1">
    <source>
        <dbReference type="EMBL" id="AWR20695.1"/>
    </source>
</evidence>
<gene>
    <name evidence="1" type="ORF">AURMO_00070</name>
</gene>
<accession>A0A2Z3RUU1</accession>
<dbReference type="AlphaFoldDB" id="A0A2Z3RUU1"/>
<reference evidence="1 2" key="1">
    <citation type="submission" date="2017-10" db="EMBL/GenBank/DDBJ databases">
        <title>Genome of an Actinobacterium that displays light-enhanced growth.</title>
        <authorList>
            <person name="Maresca J.A."/>
            <person name="Hempel P."/>
            <person name="Shevchenko O."/>
            <person name="Miller K.J."/>
            <person name="Hahn M.W."/>
        </authorList>
    </citation>
    <scope>NUCLEOTIDE SEQUENCE [LARGE SCALE GENOMIC DNA]</scope>
    <source>
        <strain evidence="1 2">MWH-Mo1</strain>
    </source>
</reference>
<protein>
    <submittedName>
        <fullName evidence="1">Uncharacterized protein</fullName>
    </submittedName>
</protein>
<keyword evidence="2" id="KW-1185">Reference proteome</keyword>
<evidence type="ECO:0000313" key="2">
    <source>
        <dbReference type="Proteomes" id="UP000246894"/>
    </source>
</evidence>
<dbReference type="Proteomes" id="UP000246894">
    <property type="component" value="Chromosome"/>
</dbReference>
<dbReference type="EMBL" id="CP023994">
    <property type="protein sequence ID" value="AWR20695.1"/>
    <property type="molecule type" value="Genomic_DNA"/>
</dbReference>
<organism evidence="1 2">
    <name type="scientific">Aurantimicrobium photophilum</name>
    <dbReference type="NCBI Taxonomy" id="1987356"/>
    <lineage>
        <taxon>Bacteria</taxon>
        <taxon>Bacillati</taxon>
        <taxon>Actinomycetota</taxon>
        <taxon>Actinomycetes</taxon>
        <taxon>Micrococcales</taxon>
        <taxon>Microbacteriaceae</taxon>
        <taxon>Aurantimicrobium</taxon>
    </lineage>
</organism>
<name>A0A2Z3RUU1_9MICO</name>